<dbReference type="AlphaFoldDB" id="A0A8H9HV69"/>
<accession>A0A8H9HV69</accession>
<dbReference type="EMBL" id="BMSC01000012">
    <property type="protein sequence ID" value="GGU80566.1"/>
    <property type="molecule type" value="Genomic_DNA"/>
</dbReference>
<gene>
    <name evidence="2" type="ORF">GCM10010227_38630</name>
</gene>
<proteinExistence type="predicted"/>
<dbReference type="Proteomes" id="UP000660975">
    <property type="component" value="Unassembled WGS sequence"/>
</dbReference>
<reference evidence="2" key="2">
    <citation type="submission" date="2020-09" db="EMBL/GenBank/DDBJ databases">
        <authorList>
            <person name="Sun Q."/>
            <person name="Ohkuma M."/>
        </authorList>
    </citation>
    <scope>NUCLEOTIDE SEQUENCE</scope>
    <source>
        <strain evidence="2">JCM 4136</strain>
    </source>
</reference>
<protein>
    <submittedName>
        <fullName evidence="2">Uncharacterized protein</fullName>
    </submittedName>
</protein>
<organism evidence="2 3">
    <name type="scientific">Streptomyces gougerotii</name>
    <dbReference type="NCBI Taxonomy" id="53448"/>
    <lineage>
        <taxon>Bacteria</taxon>
        <taxon>Bacillati</taxon>
        <taxon>Actinomycetota</taxon>
        <taxon>Actinomycetes</taxon>
        <taxon>Kitasatosporales</taxon>
        <taxon>Streptomycetaceae</taxon>
        <taxon>Streptomyces</taxon>
        <taxon>Streptomyces diastaticus group</taxon>
    </lineage>
</organism>
<feature type="region of interest" description="Disordered" evidence="1">
    <location>
        <begin position="1"/>
        <end position="33"/>
    </location>
</feature>
<sequence length="81" mass="8298">MAVTVFPGVSWGSIPAAGVGPGSAGPGPEVPPREPVGAYLSRLVQKEAAWRVRISWTESERKSPGAAEWALSAPPSAEAAC</sequence>
<evidence type="ECO:0000256" key="1">
    <source>
        <dbReference type="SAM" id="MobiDB-lite"/>
    </source>
</evidence>
<evidence type="ECO:0000313" key="2">
    <source>
        <dbReference type="EMBL" id="GGU80566.1"/>
    </source>
</evidence>
<feature type="region of interest" description="Disordered" evidence="1">
    <location>
        <begin position="59"/>
        <end position="81"/>
    </location>
</feature>
<reference evidence="2" key="1">
    <citation type="journal article" date="2014" name="Int. J. Syst. Evol. Microbiol.">
        <title>Complete genome sequence of Corynebacterium casei LMG S-19264T (=DSM 44701T), isolated from a smear-ripened cheese.</title>
        <authorList>
            <consortium name="US DOE Joint Genome Institute (JGI-PGF)"/>
            <person name="Walter F."/>
            <person name="Albersmeier A."/>
            <person name="Kalinowski J."/>
            <person name="Ruckert C."/>
        </authorList>
    </citation>
    <scope>NUCLEOTIDE SEQUENCE</scope>
    <source>
        <strain evidence="2">JCM 4136</strain>
    </source>
</reference>
<evidence type="ECO:0000313" key="3">
    <source>
        <dbReference type="Proteomes" id="UP000660975"/>
    </source>
</evidence>
<name>A0A8H9HV69_9ACTN</name>
<comment type="caution">
    <text evidence="2">The sequence shown here is derived from an EMBL/GenBank/DDBJ whole genome shotgun (WGS) entry which is preliminary data.</text>
</comment>